<evidence type="ECO:0000256" key="4">
    <source>
        <dbReference type="ARBA" id="ARBA00022603"/>
    </source>
</evidence>
<sequence length="232" mass="26364">MEGSVVMNAGEGPNSYFRNSKLQGKFSDAAKVLLMNSIQESLDLKNPRKVFSIADLGCSTGPNTFSCVDTLIQVVQQKYNNTLAPDHIPEFHVFFNDQVGNDFNTLFKALPSYRQYMAAAGVPGSFYGRLFPRSSMNLIHSATSLHFLQRVPEGVMNKDSPSWNKGRITYAKSQTQVVIAFRDQFFRRLERFPESQVRGTSPWWIIGNLNGWQARRYIASRGKSYSYHVMLR</sequence>
<comment type="cofactor">
    <cofactor evidence="1">
        <name>Mg(2+)</name>
        <dbReference type="ChEBI" id="CHEBI:18420"/>
    </cofactor>
</comment>
<evidence type="ECO:0000256" key="6">
    <source>
        <dbReference type="ARBA" id="ARBA00022723"/>
    </source>
</evidence>
<dbReference type="InterPro" id="IPR005299">
    <property type="entry name" value="MeTrfase_7"/>
</dbReference>
<evidence type="ECO:0000256" key="7">
    <source>
        <dbReference type="ARBA" id="ARBA00022842"/>
    </source>
</evidence>
<keyword evidence="5" id="KW-0808">Transferase</keyword>
<dbReference type="InterPro" id="IPR029063">
    <property type="entry name" value="SAM-dependent_MTases_sf"/>
</dbReference>
<organism evidence="8 9">
    <name type="scientific">Oldenlandia corymbosa var. corymbosa</name>
    <dbReference type="NCBI Taxonomy" id="529605"/>
    <lineage>
        <taxon>Eukaryota</taxon>
        <taxon>Viridiplantae</taxon>
        <taxon>Streptophyta</taxon>
        <taxon>Embryophyta</taxon>
        <taxon>Tracheophyta</taxon>
        <taxon>Spermatophyta</taxon>
        <taxon>Magnoliopsida</taxon>
        <taxon>eudicotyledons</taxon>
        <taxon>Gunneridae</taxon>
        <taxon>Pentapetalae</taxon>
        <taxon>asterids</taxon>
        <taxon>lamiids</taxon>
        <taxon>Gentianales</taxon>
        <taxon>Rubiaceae</taxon>
        <taxon>Rubioideae</taxon>
        <taxon>Spermacoceae</taxon>
        <taxon>Hedyotis-Oldenlandia complex</taxon>
        <taxon>Oldenlandia</taxon>
    </lineage>
</organism>
<reference evidence="8" key="1">
    <citation type="submission" date="2023-03" db="EMBL/GenBank/DDBJ databases">
        <authorList>
            <person name="Julca I."/>
        </authorList>
    </citation>
    <scope>NUCLEOTIDE SEQUENCE</scope>
</reference>
<name>A0AAV1CK17_OLDCO</name>
<evidence type="ECO:0000256" key="5">
    <source>
        <dbReference type="ARBA" id="ARBA00022679"/>
    </source>
</evidence>
<evidence type="ECO:0000256" key="1">
    <source>
        <dbReference type="ARBA" id="ARBA00001946"/>
    </source>
</evidence>
<dbReference type="Gene3D" id="1.10.1200.270">
    <property type="entry name" value="Methyltransferase, alpha-helical capping domain"/>
    <property type="match status" value="1"/>
</dbReference>
<comment type="similarity">
    <text evidence="3">Belongs to the methyltransferase superfamily. Type-7 methyltransferase family.</text>
</comment>
<keyword evidence="6" id="KW-0479">Metal-binding</keyword>
<gene>
    <name evidence="8" type="ORF">OLC1_LOCUS6914</name>
</gene>
<dbReference type="EMBL" id="OX459119">
    <property type="protein sequence ID" value="CAI9096079.1"/>
    <property type="molecule type" value="Genomic_DNA"/>
</dbReference>
<evidence type="ECO:0000256" key="3">
    <source>
        <dbReference type="ARBA" id="ARBA00007967"/>
    </source>
</evidence>
<accession>A0AAV1CK17</accession>
<protein>
    <submittedName>
        <fullName evidence="8">OLC1v1032150C1</fullName>
    </submittedName>
</protein>
<comment type="pathway">
    <text evidence="2">Alkaloid biosynthesis.</text>
</comment>
<evidence type="ECO:0000313" key="9">
    <source>
        <dbReference type="Proteomes" id="UP001161247"/>
    </source>
</evidence>
<dbReference type="GO" id="GO:0008168">
    <property type="term" value="F:methyltransferase activity"/>
    <property type="evidence" value="ECO:0007669"/>
    <property type="project" value="UniProtKB-KW"/>
</dbReference>
<dbReference type="Pfam" id="PF03492">
    <property type="entry name" value="Methyltransf_7"/>
    <property type="match status" value="1"/>
</dbReference>
<proteinExistence type="inferred from homology"/>
<dbReference type="Gene3D" id="3.40.50.150">
    <property type="entry name" value="Vaccinia Virus protein VP39"/>
    <property type="match status" value="1"/>
</dbReference>
<dbReference type="Proteomes" id="UP001161247">
    <property type="component" value="Chromosome 2"/>
</dbReference>
<dbReference type="GO" id="GO:0032259">
    <property type="term" value="P:methylation"/>
    <property type="evidence" value="ECO:0007669"/>
    <property type="project" value="UniProtKB-KW"/>
</dbReference>
<keyword evidence="4" id="KW-0489">Methyltransferase</keyword>
<dbReference type="PANTHER" id="PTHR31009">
    <property type="entry name" value="S-ADENOSYL-L-METHIONINE:CARBOXYL METHYLTRANSFERASE FAMILY PROTEIN"/>
    <property type="match status" value="1"/>
</dbReference>
<keyword evidence="9" id="KW-1185">Reference proteome</keyword>
<evidence type="ECO:0000313" key="8">
    <source>
        <dbReference type="EMBL" id="CAI9096079.1"/>
    </source>
</evidence>
<dbReference type="InterPro" id="IPR042086">
    <property type="entry name" value="MeTrfase_capping"/>
</dbReference>
<keyword evidence="7" id="KW-0460">Magnesium</keyword>
<dbReference type="AlphaFoldDB" id="A0AAV1CK17"/>
<dbReference type="SUPFAM" id="SSF53335">
    <property type="entry name" value="S-adenosyl-L-methionine-dependent methyltransferases"/>
    <property type="match status" value="1"/>
</dbReference>
<evidence type="ECO:0000256" key="2">
    <source>
        <dbReference type="ARBA" id="ARBA00004913"/>
    </source>
</evidence>
<dbReference type="GO" id="GO:0046872">
    <property type="term" value="F:metal ion binding"/>
    <property type="evidence" value="ECO:0007669"/>
    <property type="project" value="UniProtKB-KW"/>
</dbReference>